<sequence length="325" mass="38269">MIRSTKYLNCWWGIDLRKRYENLDRVENNHSFKSLSQWRKERRSKVKNLSIQIPQAEEKEIETLQLNREKASITWIGHSTFLIQLDGLNIITDPVWAKWQGTDKRLTNPGLAIEDLPEMDIVVISHGHYDHLDFRSIRRLRGNPTYYVPHGLKSLFVKRGYHKTIEANWWDSFNNQNLKISFVPAQHWTRRSLFDTNTSHWGGWMIEETSTQQSIYFVGDTGYFRGFKEIAERFNSINFVLMPIGAYEPEWFMKNSHINPEDAVKAFRDLNASIFIPMHYGAYRLADDTGPEALGRLYKEWEQQKLSKEQLRVLNIGGTLWIDAD</sequence>
<reference evidence="2 3" key="1">
    <citation type="submission" date="2019-03" db="EMBL/GenBank/DDBJ databases">
        <authorList>
            <person name="Jensen L."/>
            <person name="Storgaard J."/>
            <person name="Sulaj E."/>
            <person name="Schramm A."/>
            <person name="Marshall I.P.G."/>
        </authorList>
    </citation>
    <scope>NUCLEOTIDE SEQUENCE [LARGE SCALE GENOMIC DNA]</scope>
    <source>
        <strain evidence="2 3">2017H2G3</strain>
    </source>
</reference>
<feature type="domain" description="Metallo-beta-lactamase" evidence="1">
    <location>
        <begin position="89"/>
        <end position="280"/>
    </location>
</feature>
<dbReference type="AlphaFoldDB" id="A0A4R1ARX1"/>
<dbReference type="SUPFAM" id="SSF56281">
    <property type="entry name" value="Metallo-hydrolase/oxidoreductase"/>
    <property type="match status" value="1"/>
</dbReference>
<dbReference type="RefSeq" id="WP_057766034.1">
    <property type="nucleotide sequence ID" value="NZ_LMBX01000017.1"/>
</dbReference>
<protein>
    <submittedName>
        <fullName evidence="2">MBL fold metallo-hydrolase</fullName>
    </submittedName>
</protein>
<keyword evidence="2" id="KW-0378">Hydrolase</keyword>
<accession>A0A4R1ARX1</accession>
<dbReference type="PANTHER" id="PTHR15032:SF36">
    <property type="entry name" value="METALLO-BETA-LACTAMASE DOMAIN-CONTAINING PROTEIN"/>
    <property type="match status" value="1"/>
</dbReference>
<proteinExistence type="predicted"/>
<dbReference type="InterPro" id="IPR036866">
    <property type="entry name" value="RibonucZ/Hydroxyglut_hydro"/>
</dbReference>
<organism evidence="2 3">
    <name type="scientific">Cytobacillus praedii</name>
    <dbReference type="NCBI Taxonomy" id="1742358"/>
    <lineage>
        <taxon>Bacteria</taxon>
        <taxon>Bacillati</taxon>
        <taxon>Bacillota</taxon>
        <taxon>Bacilli</taxon>
        <taxon>Bacillales</taxon>
        <taxon>Bacillaceae</taxon>
        <taxon>Cytobacillus</taxon>
    </lineage>
</organism>
<dbReference type="PIRSF" id="PIRSF038896">
    <property type="entry name" value="NAPE-PLD"/>
    <property type="match status" value="1"/>
</dbReference>
<name>A0A4R1ARX1_9BACI</name>
<dbReference type="Pfam" id="PF12706">
    <property type="entry name" value="Lactamase_B_2"/>
    <property type="match status" value="1"/>
</dbReference>
<evidence type="ECO:0000313" key="3">
    <source>
        <dbReference type="Proteomes" id="UP000293846"/>
    </source>
</evidence>
<dbReference type="PANTHER" id="PTHR15032">
    <property type="entry name" value="N-ACYL-PHOSPHATIDYLETHANOLAMINE-HYDROLYZING PHOSPHOLIPASE D"/>
    <property type="match status" value="1"/>
</dbReference>
<dbReference type="GO" id="GO:0005737">
    <property type="term" value="C:cytoplasm"/>
    <property type="evidence" value="ECO:0007669"/>
    <property type="project" value="TreeGrafter"/>
</dbReference>
<evidence type="ECO:0000259" key="1">
    <source>
        <dbReference type="Pfam" id="PF12706"/>
    </source>
</evidence>
<keyword evidence="3" id="KW-1185">Reference proteome</keyword>
<dbReference type="STRING" id="1742358.GCA_001439605_02715"/>
<dbReference type="Proteomes" id="UP000293846">
    <property type="component" value="Unassembled WGS sequence"/>
</dbReference>
<dbReference type="InterPro" id="IPR001279">
    <property type="entry name" value="Metallo-B-lactamas"/>
</dbReference>
<dbReference type="InterPro" id="IPR024884">
    <property type="entry name" value="NAPE-PLD"/>
</dbReference>
<dbReference type="OrthoDB" id="9805728at2"/>
<gene>
    <name evidence="2" type="ORF">E0Y62_17680</name>
</gene>
<dbReference type="EMBL" id="SJTH01000026">
    <property type="protein sequence ID" value="TCJ02831.1"/>
    <property type="molecule type" value="Genomic_DNA"/>
</dbReference>
<evidence type="ECO:0000313" key="2">
    <source>
        <dbReference type="EMBL" id="TCJ02831.1"/>
    </source>
</evidence>
<dbReference type="GO" id="GO:0070290">
    <property type="term" value="F:N-acylphosphatidylethanolamine-specific phospholipase D activity"/>
    <property type="evidence" value="ECO:0007669"/>
    <property type="project" value="InterPro"/>
</dbReference>
<comment type="caution">
    <text evidence="2">The sequence shown here is derived from an EMBL/GenBank/DDBJ whole genome shotgun (WGS) entry which is preliminary data.</text>
</comment>
<dbReference type="GO" id="GO:0008270">
    <property type="term" value="F:zinc ion binding"/>
    <property type="evidence" value="ECO:0007669"/>
    <property type="project" value="InterPro"/>
</dbReference>
<dbReference type="Gene3D" id="3.60.15.10">
    <property type="entry name" value="Ribonuclease Z/Hydroxyacylglutathione hydrolase-like"/>
    <property type="match status" value="1"/>
</dbReference>